<accession>A0ABM9BY84</accession>
<comment type="caution">
    <text evidence="2">The sequence shown here is derived from an EMBL/GenBank/DDBJ whole genome shotgun (WGS) entry which is preliminary data.</text>
</comment>
<gene>
    <name evidence="2" type="ORF">PAECIP111891_01095</name>
</gene>
<feature type="domain" description="IDEAL" evidence="1">
    <location>
        <begin position="47"/>
        <end position="83"/>
    </location>
</feature>
<protein>
    <recommendedName>
        <fullName evidence="1">IDEAL domain-containing protein</fullName>
    </recommendedName>
</protein>
<evidence type="ECO:0000259" key="1">
    <source>
        <dbReference type="SMART" id="SM00914"/>
    </source>
</evidence>
<dbReference type="EMBL" id="CAKMMW010000002">
    <property type="protein sequence ID" value="CAH1197170.1"/>
    <property type="molecule type" value="Genomic_DNA"/>
</dbReference>
<reference evidence="2" key="1">
    <citation type="submission" date="2022-01" db="EMBL/GenBank/DDBJ databases">
        <authorList>
            <person name="Criscuolo A."/>
        </authorList>
    </citation>
    <scope>NUCLEOTIDE SEQUENCE</scope>
    <source>
        <strain evidence="2">CIP111891</strain>
    </source>
</reference>
<dbReference type="Proteomes" id="UP000838821">
    <property type="component" value="Unassembled WGS sequence"/>
</dbReference>
<dbReference type="InterPro" id="IPR027393">
    <property type="entry name" value="Virus_scaffolding_prot_C"/>
</dbReference>
<name>A0ABM9BY84_9BACL</name>
<sequence length="90" mass="10259">MAYTIMQTYIFAKKKLLTNRGQHLEVGLMGKMNVSNDALLALFAEMIWDNALRKYREENLYKEIDSALAKGDQTSFLALTSELRILQSLG</sequence>
<dbReference type="Pfam" id="PF08858">
    <property type="entry name" value="IDEAL"/>
    <property type="match status" value="1"/>
</dbReference>
<organism evidence="2 3">
    <name type="scientific">Paenibacillus allorhizoplanae</name>
    <dbReference type="NCBI Taxonomy" id="2905648"/>
    <lineage>
        <taxon>Bacteria</taxon>
        <taxon>Bacillati</taxon>
        <taxon>Bacillota</taxon>
        <taxon>Bacilli</taxon>
        <taxon>Bacillales</taxon>
        <taxon>Paenibacillaceae</taxon>
        <taxon>Paenibacillus</taxon>
    </lineage>
</organism>
<evidence type="ECO:0000313" key="3">
    <source>
        <dbReference type="Proteomes" id="UP000838821"/>
    </source>
</evidence>
<keyword evidence="3" id="KW-1185">Reference proteome</keyword>
<dbReference type="Gene3D" id="4.10.810.10">
    <property type="entry name" value="Virus Scaffolding Protein, Chain A"/>
    <property type="match status" value="1"/>
</dbReference>
<proteinExistence type="predicted"/>
<evidence type="ECO:0000313" key="2">
    <source>
        <dbReference type="EMBL" id="CAH1197170.1"/>
    </source>
</evidence>
<dbReference type="SMART" id="SM00914">
    <property type="entry name" value="IDEAL"/>
    <property type="match status" value="1"/>
</dbReference>
<dbReference type="InterPro" id="IPR014957">
    <property type="entry name" value="IDEAL_dom"/>
</dbReference>